<keyword evidence="3" id="KW-1185">Reference proteome</keyword>
<feature type="transmembrane region" description="Helical" evidence="1">
    <location>
        <begin position="32"/>
        <end position="52"/>
    </location>
</feature>
<keyword evidence="1" id="KW-1133">Transmembrane helix</keyword>
<keyword evidence="1" id="KW-0812">Transmembrane</keyword>
<accession>A0ABN1JFS6</accession>
<dbReference type="InterPro" id="IPR025356">
    <property type="entry name" value="DUF4260"/>
</dbReference>
<sequence length="123" mass="14021">MKLLTNIKLQLKIEELAMFALGIFAFNQLTYAWWWFLVLILLPDVGALGYYVNTKVGAISYNIFHNKAIAILVYFIGMYFESEPLKLTGVILFSHASMDRIFGYGLKFPDSFKNTHLGSIGKD</sequence>
<dbReference type="RefSeq" id="WP_343795811.1">
    <property type="nucleotide sequence ID" value="NZ_BAAAGF010000001.1"/>
</dbReference>
<organism evidence="2 3">
    <name type="scientific">Gaetbulibacter jejuensis</name>
    <dbReference type="NCBI Taxonomy" id="584607"/>
    <lineage>
        <taxon>Bacteria</taxon>
        <taxon>Pseudomonadati</taxon>
        <taxon>Bacteroidota</taxon>
        <taxon>Flavobacteriia</taxon>
        <taxon>Flavobacteriales</taxon>
        <taxon>Flavobacteriaceae</taxon>
        <taxon>Gaetbulibacter</taxon>
    </lineage>
</organism>
<protein>
    <submittedName>
        <fullName evidence="2">DUF4260 domain-containing protein</fullName>
    </submittedName>
</protein>
<evidence type="ECO:0000256" key="1">
    <source>
        <dbReference type="SAM" id="Phobius"/>
    </source>
</evidence>
<dbReference type="EMBL" id="BAAAGF010000001">
    <property type="protein sequence ID" value="GAA0738735.1"/>
    <property type="molecule type" value="Genomic_DNA"/>
</dbReference>
<name>A0ABN1JFS6_9FLAO</name>
<keyword evidence="1" id="KW-0472">Membrane</keyword>
<comment type="caution">
    <text evidence="2">The sequence shown here is derived from an EMBL/GenBank/DDBJ whole genome shotgun (WGS) entry which is preliminary data.</text>
</comment>
<feature type="transmembrane region" description="Helical" evidence="1">
    <location>
        <begin position="64"/>
        <end position="80"/>
    </location>
</feature>
<evidence type="ECO:0000313" key="2">
    <source>
        <dbReference type="EMBL" id="GAA0738735.1"/>
    </source>
</evidence>
<proteinExistence type="predicted"/>
<dbReference type="Pfam" id="PF14079">
    <property type="entry name" value="DUF4260"/>
    <property type="match status" value="1"/>
</dbReference>
<gene>
    <name evidence="2" type="ORF">GCM10009431_06970</name>
</gene>
<evidence type="ECO:0000313" key="3">
    <source>
        <dbReference type="Proteomes" id="UP001500736"/>
    </source>
</evidence>
<reference evidence="3" key="1">
    <citation type="journal article" date="2019" name="Int. J. Syst. Evol. Microbiol.">
        <title>The Global Catalogue of Microorganisms (GCM) 10K type strain sequencing project: providing services to taxonomists for standard genome sequencing and annotation.</title>
        <authorList>
            <consortium name="The Broad Institute Genomics Platform"/>
            <consortium name="The Broad Institute Genome Sequencing Center for Infectious Disease"/>
            <person name="Wu L."/>
            <person name="Ma J."/>
        </authorList>
    </citation>
    <scope>NUCLEOTIDE SEQUENCE [LARGE SCALE GENOMIC DNA]</scope>
    <source>
        <strain evidence="3">JCM 15976</strain>
    </source>
</reference>
<dbReference type="Proteomes" id="UP001500736">
    <property type="component" value="Unassembled WGS sequence"/>
</dbReference>